<evidence type="ECO:0000256" key="4">
    <source>
        <dbReference type="ARBA" id="ARBA00023235"/>
    </source>
</evidence>
<dbReference type="SUPFAM" id="SSF53738">
    <property type="entry name" value="Phosphoglucomutase, first 3 domains"/>
    <property type="match status" value="3"/>
</dbReference>
<proteinExistence type="inferred from homology"/>
<dbReference type="HOGENOM" id="CLU_016950_0_0_14"/>
<evidence type="ECO:0000259" key="5">
    <source>
        <dbReference type="Pfam" id="PF02878"/>
    </source>
</evidence>
<dbReference type="InterPro" id="IPR005845">
    <property type="entry name" value="A-D-PHexomutase_a/b/a-II"/>
</dbReference>
<evidence type="ECO:0000256" key="2">
    <source>
        <dbReference type="ARBA" id="ARBA00022723"/>
    </source>
</evidence>
<dbReference type="OrthoDB" id="9806956at2"/>
<evidence type="ECO:0000256" key="3">
    <source>
        <dbReference type="ARBA" id="ARBA00022842"/>
    </source>
</evidence>
<dbReference type="Pfam" id="PF02879">
    <property type="entry name" value="PGM_PMM_II"/>
    <property type="match status" value="1"/>
</dbReference>
<dbReference type="EMBL" id="FQ790233">
    <property type="protein sequence ID" value="CBZ40123.1"/>
    <property type="molecule type" value="Genomic_DNA"/>
</dbReference>
<dbReference type="AlphaFoldDB" id="F0V2Q1"/>
<evidence type="ECO:0000256" key="1">
    <source>
        <dbReference type="ARBA" id="ARBA00010231"/>
    </source>
</evidence>
<organism evidence="7 8">
    <name type="scientific">Mycoplasma suis (strain KI_3806)</name>
    <dbReference type="NCBI Taxonomy" id="708248"/>
    <lineage>
        <taxon>Bacteria</taxon>
        <taxon>Bacillati</taxon>
        <taxon>Mycoplasmatota</taxon>
        <taxon>Mollicutes</taxon>
        <taxon>Mycoplasmataceae</taxon>
        <taxon>Mycoplasma</taxon>
    </lineage>
</organism>
<dbReference type="GO" id="GO:0008973">
    <property type="term" value="F:phosphopentomutase activity"/>
    <property type="evidence" value="ECO:0007669"/>
    <property type="project" value="TreeGrafter"/>
</dbReference>
<evidence type="ECO:0000313" key="8">
    <source>
        <dbReference type="Proteomes" id="UP000008645"/>
    </source>
</evidence>
<dbReference type="GO" id="GO:0005975">
    <property type="term" value="P:carbohydrate metabolic process"/>
    <property type="evidence" value="ECO:0007669"/>
    <property type="project" value="InterPro"/>
</dbReference>
<feature type="domain" description="Alpha-D-phosphohexomutase alpha/beta/alpha" evidence="5">
    <location>
        <begin position="62"/>
        <end position="195"/>
    </location>
</feature>
<feature type="domain" description="Alpha-D-phosphohexomutase alpha/beta/alpha" evidence="6">
    <location>
        <begin position="246"/>
        <end position="328"/>
    </location>
</feature>
<keyword evidence="4 7" id="KW-0413">Isomerase</keyword>
<dbReference type="Proteomes" id="UP000008645">
    <property type="component" value="Chromosome"/>
</dbReference>
<dbReference type="GO" id="GO:0004615">
    <property type="term" value="F:phosphomannomutase activity"/>
    <property type="evidence" value="ECO:0007669"/>
    <property type="project" value="UniProtKB-EC"/>
</dbReference>
<dbReference type="InterPro" id="IPR005844">
    <property type="entry name" value="A-D-PHexomutase_a/b/a-I"/>
</dbReference>
<keyword evidence="2" id="KW-0479">Metal-binding</keyword>
<name>F0V2Q1_MYCS3</name>
<dbReference type="PANTHER" id="PTHR45745">
    <property type="entry name" value="PHOSPHOMANNOMUTASE 45A"/>
    <property type="match status" value="1"/>
</dbReference>
<dbReference type="KEGG" id="msk:MSUIS_00300"/>
<protein>
    <submittedName>
        <fullName evidence="7">Phosphomannomutase</fullName>
        <ecNumber evidence="7">5.4.2.8</ecNumber>
    </submittedName>
</protein>
<evidence type="ECO:0000259" key="6">
    <source>
        <dbReference type="Pfam" id="PF02879"/>
    </source>
</evidence>
<dbReference type="Gene3D" id="3.40.120.10">
    <property type="entry name" value="Alpha-D-Glucose-1,6-Bisphosphate, subunit A, domain 3"/>
    <property type="match status" value="3"/>
</dbReference>
<dbReference type="InterPro" id="IPR016055">
    <property type="entry name" value="A-D-PHexomutase_a/b/a-I/II/III"/>
</dbReference>
<gene>
    <name evidence="7" type="primary">manB</name>
    <name evidence="7" type="ORF">MSUIS_00300</name>
</gene>
<reference evidence="7 8" key="1">
    <citation type="journal article" date="2011" name="J. Bacteriol.">
        <title>Complete genome sequence of the hemotrophic Mycoplasma suis strain KI3806.</title>
        <authorList>
            <person name="Oehlerking J."/>
            <person name="Kube M."/>
            <person name="Felder K.M."/>
            <person name="Matter D."/>
            <person name="Wittenbrink M.M."/>
            <person name="Schwarzenbach S."/>
            <person name="Kramer M.M."/>
            <person name="Hoelzle K."/>
            <person name="Hoelzle L.E."/>
        </authorList>
    </citation>
    <scope>NUCLEOTIDE SEQUENCE [LARGE SCALE GENOMIC DNA]</scope>
    <source>
        <strain evidence="8">KI_3806</strain>
    </source>
</reference>
<evidence type="ECO:0000313" key="7">
    <source>
        <dbReference type="EMBL" id="CBZ40123.1"/>
    </source>
</evidence>
<dbReference type="RefSeq" id="WP_013608736.1">
    <property type="nucleotide sequence ID" value="NC_015153.1"/>
</dbReference>
<dbReference type="EC" id="5.4.2.8" evidence="7"/>
<dbReference type="GO" id="GO:0046872">
    <property type="term" value="F:metal ion binding"/>
    <property type="evidence" value="ECO:0007669"/>
    <property type="project" value="UniProtKB-KW"/>
</dbReference>
<sequence>MSSSNSFSPKKKRKHFSKWTYQDHFEYWFNHYSLTPEEQKKLQELDEEMKQELFSVDGQEFQFGTSGIRALMGIGPKRINVHTCRVFAEAYAKFITSSKNKEKGPILVGFDNRENGRLFALTICKVLKGFHIPSIFSGESMATPVLAYLVKHKKYRGGIMITASHNSQKHNGIKLYGENGGQLSQEEEKTIRSLFAPPHYYLSSLKGKPKITSIEEEWWDSYLDDLEKSIRRKVGSFYTLGCTVIRTIKFLFSSHHGTSSGRMLSLARVLGALSFKEYFWECTPTHLFPDEEITNPENPRSFRDMEREGKSTKTDYLIAHDPDSDRGALGELIKNDWYYFTGNEMFVLLAAFLLELSKSSKYEVDMKYNYLVTTHVSGNLIDKVVKYFDPSIEIRRVDTGFKSIGKEVERLSTKGEVLLGCEEAIGGLFFPELSLEKDAFQQTALTMLMIGYYKFHYSRNLLTQLFWLMWKTKSAWQGKTVCFNLKPGDKTRIFNKLKDISEKENSEIQLEKYKFTISRNLELGIFTFSLDSQNWVKARFSGTEDKFKLYFNLYSDITPEELEKEEKWESIIREKKAQLNYLITTLTKKFEAFLVNS</sequence>
<dbReference type="Pfam" id="PF02878">
    <property type="entry name" value="PGM_PMM_I"/>
    <property type="match status" value="1"/>
</dbReference>
<dbReference type="GO" id="GO:0006166">
    <property type="term" value="P:purine ribonucleoside salvage"/>
    <property type="evidence" value="ECO:0007669"/>
    <property type="project" value="TreeGrafter"/>
</dbReference>
<dbReference type="PANTHER" id="PTHR45745:SF1">
    <property type="entry name" value="PHOSPHOGLUCOMUTASE 2B-RELATED"/>
    <property type="match status" value="1"/>
</dbReference>
<comment type="similarity">
    <text evidence="1">Belongs to the phosphohexose mutase family.</text>
</comment>
<accession>F0V2Q1</accession>
<keyword evidence="3" id="KW-0460">Magnesium</keyword>